<gene>
    <name evidence="4" type="ORF">TRITD_2Av1G071410</name>
</gene>
<dbReference type="GO" id="GO:0005829">
    <property type="term" value="C:cytosol"/>
    <property type="evidence" value="ECO:0007669"/>
    <property type="project" value="TreeGrafter"/>
</dbReference>
<proteinExistence type="predicted"/>
<dbReference type="GO" id="GO:0051603">
    <property type="term" value="P:proteolysis involved in protein catabolic process"/>
    <property type="evidence" value="ECO:0007669"/>
    <property type="project" value="TreeGrafter"/>
</dbReference>
<dbReference type="GO" id="GO:0046872">
    <property type="term" value="F:metal ion binding"/>
    <property type="evidence" value="ECO:0007669"/>
    <property type="project" value="UniProtKB-KW"/>
</dbReference>
<organism evidence="4 5">
    <name type="scientific">Triticum turgidum subsp. durum</name>
    <name type="common">Durum wheat</name>
    <name type="synonym">Triticum durum</name>
    <dbReference type="NCBI Taxonomy" id="4567"/>
    <lineage>
        <taxon>Eukaryota</taxon>
        <taxon>Viridiplantae</taxon>
        <taxon>Streptophyta</taxon>
        <taxon>Embryophyta</taxon>
        <taxon>Tracheophyta</taxon>
        <taxon>Spermatophyta</taxon>
        <taxon>Magnoliopsida</taxon>
        <taxon>Liliopsida</taxon>
        <taxon>Poales</taxon>
        <taxon>Poaceae</taxon>
        <taxon>BOP clade</taxon>
        <taxon>Pooideae</taxon>
        <taxon>Triticodae</taxon>
        <taxon>Triticeae</taxon>
        <taxon>Triticinae</taxon>
        <taxon>Triticum</taxon>
    </lineage>
</organism>
<evidence type="ECO:0000256" key="1">
    <source>
        <dbReference type="ARBA" id="ARBA00001947"/>
    </source>
</evidence>
<dbReference type="PANTHER" id="PTHR43690:SF18">
    <property type="entry name" value="INSULIN-DEGRADING ENZYME-RELATED"/>
    <property type="match status" value="1"/>
</dbReference>
<evidence type="ECO:0000259" key="3">
    <source>
        <dbReference type="Pfam" id="PF22456"/>
    </source>
</evidence>
<dbReference type="InterPro" id="IPR050626">
    <property type="entry name" value="Peptidase_M16"/>
</dbReference>
<dbReference type="Gene3D" id="3.30.830.10">
    <property type="entry name" value="Metalloenzyme, LuxS/M16 peptidase-like"/>
    <property type="match status" value="1"/>
</dbReference>
<dbReference type="EMBL" id="LT934113">
    <property type="protein sequence ID" value="VAH28765.1"/>
    <property type="molecule type" value="Genomic_DNA"/>
</dbReference>
<dbReference type="GO" id="GO:0005739">
    <property type="term" value="C:mitochondrion"/>
    <property type="evidence" value="ECO:0007669"/>
    <property type="project" value="TreeGrafter"/>
</dbReference>
<dbReference type="GO" id="GO:0004222">
    <property type="term" value="F:metalloendopeptidase activity"/>
    <property type="evidence" value="ECO:0007669"/>
    <property type="project" value="TreeGrafter"/>
</dbReference>
<protein>
    <recommendedName>
        <fullName evidence="3">Coenzyme PQQ synthesis protein F-like C-terminal lobe domain-containing protein</fullName>
    </recommendedName>
</protein>
<evidence type="ECO:0000313" key="5">
    <source>
        <dbReference type="Proteomes" id="UP000324705"/>
    </source>
</evidence>
<dbReference type="SUPFAM" id="SSF63411">
    <property type="entry name" value="LuxS/MPP-like metallohydrolase"/>
    <property type="match status" value="1"/>
</dbReference>
<keyword evidence="5" id="KW-1185">Reference proteome</keyword>
<feature type="domain" description="Coenzyme PQQ synthesis protein F-like C-terminal lobe" evidence="3">
    <location>
        <begin position="84"/>
        <end position="183"/>
    </location>
</feature>
<dbReference type="GO" id="GO:0043171">
    <property type="term" value="P:peptide catabolic process"/>
    <property type="evidence" value="ECO:0007669"/>
    <property type="project" value="TreeGrafter"/>
</dbReference>
<dbReference type="Proteomes" id="UP000324705">
    <property type="component" value="Chromosome 2A"/>
</dbReference>
<accession>A0A9R1R594</accession>
<dbReference type="FunFam" id="3.30.830.10:FF:000028">
    <property type="entry name" value="Insulin-degrading enzyme-like 1 peroxisomal"/>
    <property type="match status" value="1"/>
</dbReference>
<evidence type="ECO:0000256" key="2">
    <source>
        <dbReference type="ARBA" id="ARBA00022723"/>
    </source>
</evidence>
<evidence type="ECO:0000313" key="4">
    <source>
        <dbReference type="EMBL" id="VAH28765.1"/>
    </source>
</evidence>
<name>A0A9R1R594_TRITD</name>
<dbReference type="Pfam" id="PF22456">
    <property type="entry name" value="PqqF-like_C_4"/>
    <property type="match status" value="1"/>
</dbReference>
<dbReference type="InterPro" id="IPR011249">
    <property type="entry name" value="Metalloenz_LuxS/M16"/>
</dbReference>
<keyword evidence="2" id="KW-0479">Metal-binding</keyword>
<comment type="cofactor">
    <cofactor evidence="1">
        <name>Zn(2+)</name>
        <dbReference type="ChEBI" id="CHEBI:29105"/>
    </cofactor>
</comment>
<dbReference type="InterPro" id="IPR054734">
    <property type="entry name" value="PqqF-like_C_4"/>
</dbReference>
<dbReference type="AlphaFoldDB" id="A0A9R1R594"/>
<sequence>MTGSSQPLVQGGHVGTLAEPARFASYRRLGLRPCGDLHVLQKSSILERSWSASIDDLGACSSKFVSCRPVIHQDDLKQNVLLQLLAVVAKQPAFHQLRSVEQLGYIALLRQRNDSGVRGLQFIIQSTVKDPSNLDARVEAFLKMFEVTLHEMPDAEFKSNVNALIDMKREKYKNIREESAFFWGEISQGTLKFDRKETEIAALEELKKEELIEFFDNHVKVGAPEKKILSIQIYGGLHSSEYEKIIHDAPPPHSHRITDIFSFRRSRPLYGSFKGGAGQMKL</sequence>
<dbReference type="Gramene" id="TRITD2Av1G071410.17">
    <property type="protein sequence ID" value="TRITD2Av1G071410.17"/>
    <property type="gene ID" value="TRITD2Av1G071410"/>
</dbReference>
<dbReference type="PANTHER" id="PTHR43690">
    <property type="entry name" value="NARDILYSIN"/>
    <property type="match status" value="1"/>
</dbReference>
<reference evidence="4 5" key="1">
    <citation type="submission" date="2017-09" db="EMBL/GenBank/DDBJ databases">
        <authorList>
            <consortium name="International Durum Wheat Genome Sequencing Consortium (IDWGSC)"/>
            <person name="Milanesi L."/>
        </authorList>
    </citation>
    <scope>NUCLEOTIDE SEQUENCE [LARGE SCALE GENOMIC DNA]</scope>
    <source>
        <strain evidence="5">cv. Svevo</strain>
    </source>
</reference>